<name>A0A0C3AM10_9AGAM</name>
<evidence type="ECO:0000256" key="1">
    <source>
        <dbReference type="SAM" id="MobiDB-lite"/>
    </source>
</evidence>
<accession>A0A0C3AM10</accession>
<dbReference type="EMBL" id="KN822019">
    <property type="protein sequence ID" value="KIM65997.1"/>
    <property type="molecule type" value="Genomic_DNA"/>
</dbReference>
<evidence type="ECO:0000313" key="3">
    <source>
        <dbReference type="Proteomes" id="UP000053989"/>
    </source>
</evidence>
<reference evidence="2 3" key="1">
    <citation type="submission" date="2014-04" db="EMBL/GenBank/DDBJ databases">
        <authorList>
            <consortium name="DOE Joint Genome Institute"/>
            <person name="Kuo A."/>
            <person name="Kohler A."/>
            <person name="Nagy L.G."/>
            <person name="Floudas D."/>
            <person name="Copeland A."/>
            <person name="Barry K.W."/>
            <person name="Cichocki N."/>
            <person name="Veneault-Fourrey C."/>
            <person name="LaButti K."/>
            <person name="Lindquist E.A."/>
            <person name="Lipzen A."/>
            <person name="Lundell T."/>
            <person name="Morin E."/>
            <person name="Murat C."/>
            <person name="Sun H."/>
            <person name="Tunlid A."/>
            <person name="Henrissat B."/>
            <person name="Grigoriev I.V."/>
            <person name="Hibbett D.S."/>
            <person name="Martin F."/>
            <person name="Nordberg H.P."/>
            <person name="Cantor M.N."/>
            <person name="Hua S.X."/>
        </authorList>
    </citation>
    <scope>NUCLEOTIDE SEQUENCE [LARGE SCALE GENOMIC DNA]</scope>
    <source>
        <strain evidence="2 3">Foug A</strain>
    </source>
</reference>
<dbReference type="InParanoid" id="A0A0C3AM10"/>
<dbReference type="Proteomes" id="UP000053989">
    <property type="component" value="Unassembled WGS sequence"/>
</dbReference>
<evidence type="ECO:0000313" key="2">
    <source>
        <dbReference type="EMBL" id="KIM65997.1"/>
    </source>
</evidence>
<proteinExistence type="predicted"/>
<gene>
    <name evidence="2" type="ORF">SCLCIDRAFT_394700</name>
</gene>
<dbReference type="AlphaFoldDB" id="A0A0C3AM10"/>
<feature type="region of interest" description="Disordered" evidence="1">
    <location>
        <begin position="70"/>
        <end position="102"/>
    </location>
</feature>
<sequence>MISYPSTLPASNVSPLAPHRWNANTEWGQRLRENPENNNVIMVLRSSPFKPACVYGTGCRYASKTSRSRKMYVTSGDMRSPPESNHKLGEKYCESPLPAEEY</sequence>
<protein>
    <submittedName>
        <fullName evidence="2">Uncharacterized protein</fullName>
    </submittedName>
</protein>
<keyword evidence="3" id="KW-1185">Reference proteome</keyword>
<reference evidence="3" key="2">
    <citation type="submission" date="2015-01" db="EMBL/GenBank/DDBJ databases">
        <title>Evolutionary Origins and Diversification of the Mycorrhizal Mutualists.</title>
        <authorList>
            <consortium name="DOE Joint Genome Institute"/>
            <consortium name="Mycorrhizal Genomics Consortium"/>
            <person name="Kohler A."/>
            <person name="Kuo A."/>
            <person name="Nagy L.G."/>
            <person name="Floudas D."/>
            <person name="Copeland A."/>
            <person name="Barry K.W."/>
            <person name="Cichocki N."/>
            <person name="Veneault-Fourrey C."/>
            <person name="LaButti K."/>
            <person name="Lindquist E.A."/>
            <person name="Lipzen A."/>
            <person name="Lundell T."/>
            <person name="Morin E."/>
            <person name="Murat C."/>
            <person name="Riley R."/>
            <person name="Ohm R."/>
            <person name="Sun H."/>
            <person name="Tunlid A."/>
            <person name="Henrissat B."/>
            <person name="Grigoriev I.V."/>
            <person name="Hibbett D.S."/>
            <person name="Martin F."/>
        </authorList>
    </citation>
    <scope>NUCLEOTIDE SEQUENCE [LARGE SCALE GENOMIC DNA]</scope>
    <source>
        <strain evidence="3">Foug A</strain>
    </source>
</reference>
<organism evidence="2 3">
    <name type="scientific">Scleroderma citrinum Foug A</name>
    <dbReference type="NCBI Taxonomy" id="1036808"/>
    <lineage>
        <taxon>Eukaryota</taxon>
        <taxon>Fungi</taxon>
        <taxon>Dikarya</taxon>
        <taxon>Basidiomycota</taxon>
        <taxon>Agaricomycotina</taxon>
        <taxon>Agaricomycetes</taxon>
        <taxon>Agaricomycetidae</taxon>
        <taxon>Boletales</taxon>
        <taxon>Sclerodermatineae</taxon>
        <taxon>Sclerodermataceae</taxon>
        <taxon>Scleroderma</taxon>
    </lineage>
</organism>
<dbReference type="HOGENOM" id="CLU_2279128_0_0_1"/>
<feature type="compositionally biased region" description="Basic and acidic residues" evidence="1">
    <location>
        <begin position="84"/>
        <end position="93"/>
    </location>
</feature>